<dbReference type="RefSeq" id="WP_306726908.1">
    <property type="nucleotide sequence ID" value="NZ_JAVDDT010000001.1"/>
</dbReference>
<dbReference type="PANTHER" id="PTHR32120">
    <property type="entry name" value="SMALL RIBOSOMAL SUBUNIT BIOGENESIS GTPASE RSGA"/>
    <property type="match status" value="1"/>
</dbReference>
<dbReference type="InterPro" id="IPR012340">
    <property type="entry name" value="NA-bd_OB-fold"/>
</dbReference>
<dbReference type="Gene3D" id="2.40.50.140">
    <property type="entry name" value="Nucleic acid-binding proteins"/>
    <property type="match status" value="1"/>
</dbReference>
<dbReference type="Pfam" id="PF03193">
    <property type="entry name" value="RsgA_GTPase"/>
    <property type="match status" value="1"/>
</dbReference>
<feature type="binding site" evidence="3">
    <location>
        <begin position="123"/>
        <end position="126"/>
    </location>
    <ligand>
        <name>GTP</name>
        <dbReference type="ChEBI" id="CHEBI:37565"/>
    </ligand>
</feature>
<dbReference type="HAMAP" id="MF_01820">
    <property type="entry name" value="GTPase_RsgA"/>
    <property type="match status" value="1"/>
</dbReference>
<name>A0ABU0W367_9GAMM</name>
<keyword evidence="1 3" id="KW-0547">Nucleotide-binding</keyword>
<comment type="caution">
    <text evidence="6">The sequence shown here is derived from an EMBL/GenBank/DDBJ whole genome shotgun (WGS) entry which is preliminary data.</text>
</comment>
<dbReference type="SUPFAM" id="SSF50249">
    <property type="entry name" value="Nucleic acid-binding proteins"/>
    <property type="match status" value="1"/>
</dbReference>
<evidence type="ECO:0000259" key="4">
    <source>
        <dbReference type="PROSITE" id="PS50936"/>
    </source>
</evidence>
<comment type="subunit">
    <text evidence="3">Monomer. Associates with 30S ribosomal subunit, binds 16S rRNA.</text>
</comment>
<keyword evidence="3" id="KW-0690">Ribosome biogenesis</keyword>
<keyword evidence="3" id="KW-0479">Metal-binding</keyword>
<dbReference type="InterPro" id="IPR010914">
    <property type="entry name" value="RsgA_GTPase_dom"/>
</dbReference>
<comment type="similarity">
    <text evidence="3">Belongs to the TRAFAC class YlqF/YawG GTPase family. RsgA subfamily.</text>
</comment>
<keyword evidence="3" id="KW-0963">Cytoplasm</keyword>
<dbReference type="InterPro" id="IPR004881">
    <property type="entry name" value="Ribosome_biogen_GTPase_RsgA"/>
</dbReference>
<sequence length="308" mass="33433">MSASEQCIHGQVLASYGSHALVDCEDGENRECSIKGKRLRPVAGDRVSITLADNGGAVIAHIHERESELARQSGGGRHAQVLAANLDTLVVVIAPEPWPEPGIVDRYLAAAEHLGLQALIVLNKIDLTADEEPDWLSEFETLGYGVFRTSAERGTGLDALRARLARHTASLVGQSGVGKSSLLNRLMGEAIARTGEISDRSGEGRHTTTTAFLHRLPGQPGGLIDSPGVRDYHLPPVPPERVPFLFREIREAGSGCRFNNCRHRNEPGCAVMDAVDAGAIAQRRYRSFLRLLEQMETIGERNPGLFPR</sequence>
<feature type="binding site" evidence="3">
    <location>
        <position position="263"/>
    </location>
    <ligand>
        <name>Zn(2+)</name>
        <dbReference type="ChEBI" id="CHEBI:29105"/>
    </ligand>
</feature>
<accession>A0ABU0W367</accession>
<feature type="binding site" evidence="3">
    <location>
        <begin position="173"/>
        <end position="181"/>
    </location>
    <ligand>
        <name>GTP</name>
        <dbReference type="ChEBI" id="CHEBI:37565"/>
    </ligand>
</feature>
<organism evidence="6 7">
    <name type="scientific">Natronospira bacteriovora</name>
    <dbReference type="NCBI Taxonomy" id="3069753"/>
    <lineage>
        <taxon>Bacteria</taxon>
        <taxon>Pseudomonadati</taxon>
        <taxon>Pseudomonadota</taxon>
        <taxon>Gammaproteobacteria</taxon>
        <taxon>Natronospirales</taxon>
        <taxon>Natronospiraceae</taxon>
        <taxon>Natronospira</taxon>
    </lineage>
</organism>
<reference evidence="6 7" key="1">
    <citation type="submission" date="2023-08" db="EMBL/GenBank/DDBJ databases">
        <title>Whole-genome sequencing of halo(alkali)philic microorganisms from hypersaline lakes.</title>
        <authorList>
            <person name="Sorokin D.Y."/>
            <person name="Abbas B."/>
            <person name="Merkel A.Y."/>
        </authorList>
    </citation>
    <scope>NUCLEOTIDE SEQUENCE [LARGE SCALE GENOMIC DNA]</scope>
    <source>
        <strain evidence="6 7">AB-CW4</strain>
    </source>
</reference>
<protein>
    <recommendedName>
        <fullName evidence="3">Small ribosomal subunit biogenesis GTPase RsgA</fullName>
        <ecNumber evidence="3">3.6.1.-</ecNumber>
    </recommendedName>
</protein>
<dbReference type="InterPro" id="IPR027417">
    <property type="entry name" value="P-loop_NTPase"/>
</dbReference>
<keyword evidence="3" id="KW-0694">RNA-binding</keyword>
<feature type="domain" description="CP-type G" evidence="5">
    <location>
        <begin position="76"/>
        <end position="232"/>
    </location>
</feature>
<evidence type="ECO:0000256" key="3">
    <source>
        <dbReference type="HAMAP-Rule" id="MF_01820"/>
    </source>
</evidence>
<feature type="domain" description="EngC GTPase" evidence="4">
    <location>
        <begin position="84"/>
        <end position="230"/>
    </location>
</feature>
<keyword evidence="2 3" id="KW-0342">GTP-binding</keyword>
<keyword evidence="3" id="KW-0699">rRNA-binding</keyword>
<evidence type="ECO:0000313" key="6">
    <source>
        <dbReference type="EMBL" id="MDQ2068417.1"/>
    </source>
</evidence>
<dbReference type="Gene3D" id="1.10.40.50">
    <property type="entry name" value="Probable gtpase engc, domain 3"/>
    <property type="match status" value="1"/>
</dbReference>
<dbReference type="Proteomes" id="UP001239019">
    <property type="component" value="Unassembled WGS sequence"/>
</dbReference>
<feature type="binding site" evidence="3">
    <location>
        <position position="269"/>
    </location>
    <ligand>
        <name>Zn(2+)</name>
        <dbReference type="ChEBI" id="CHEBI:29105"/>
    </ligand>
</feature>
<evidence type="ECO:0000259" key="5">
    <source>
        <dbReference type="PROSITE" id="PS51721"/>
    </source>
</evidence>
<dbReference type="EMBL" id="JAVDDT010000001">
    <property type="protein sequence ID" value="MDQ2068417.1"/>
    <property type="molecule type" value="Genomic_DNA"/>
</dbReference>
<dbReference type="InterPro" id="IPR030378">
    <property type="entry name" value="G_CP_dom"/>
</dbReference>
<keyword evidence="3" id="KW-0862">Zinc</keyword>
<dbReference type="NCBIfam" id="TIGR00157">
    <property type="entry name" value="ribosome small subunit-dependent GTPase A"/>
    <property type="match status" value="1"/>
</dbReference>
<keyword evidence="3" id="KW-0378">Hydrolase</keyword>
<feature type="binding site" evidence="3">
    <location>
        <position position="256"/>
    </location>
    <ligand>
        <name>Zn(2+)</name>
        <dbReference type="ChEBI" id="CHEBI:29105"/>
    </ligand>
</feature>
<comment type="subcellular location">
    <subcellularLocation>
        <location evidence="3">Cytoplasm</location>
    </subcellularLocation>
</comment>
<dbReference type="Gene3D" id="3.40.50.300">
    <property type="entry name" value="P-loop containing nucleotide triphosphate hydrolases"/>
    <property type="match status" value="1"/>
</dbReference>
<dbReference type="PANTHER" id="PTHR32120:SF11">
    <property type="entry name" value="SMALL RIBOSOMAL SUBUNIT BIOGENESIS GTPASE RSGA 1, MITOCHONDRIAL-RELATED"/>
    <property type="match status" value="1"/>
</dbReference>
<keyword evidence="7" id="KW-1185">Reference proteome</keyword>
<comment type="cofactor">
    <cofactor evidence="3">
        <name>Zn(2+)</name>
        <dbReference type="ChEBI" id="CHEBI:29105"/>
    </cofactor>
    <text evidence="3">Binds 1 zinc ion per subunit.</text>
</comment>
<evidence type="ECO:0000256" key="2">
    <source>
        <dbReference type="ARBA" id="ARBA00023134"/>
    </source>
</evidence>
<feature type="binding site" evidence="3">
    <location>
        <position position="261"/>
    </location>
    <ligand>
        <name>Zn(2+)</name>
        <dbReference type="ChEBI" id="CHEBI:29105"/>
    </ligand>
</feature>
<evidence type="ECO:0000256" key="1">
    <source>
        <dbReference type="ARBA" id="ARBA00022741"/>
    </source>
</evidence>
<dbReference type="SUPFAM" id="SSF52540">
    <property type="entry name" value="P-loop containing nucleoside triphosphate hydrolases"/>
    <property type="match status" value="1"/>
</dbReference>
<dbReference type="EC" id="3.6.1.-" evidence="3"/>
<dbReference type="PROSITE" id="PS50936">
    <property type="entry name" value="ENGC_GTPASE"/>
    <property type="match status" value="1"/>
</dbReference>
<comment type="function">
    <text evidence="3">One of several proteins that assist in the late maturation steps of the functional core of the 30S ribosomal subunit. Helps release RbfA from mature subunits. May play a role in the assembly of ribosomal proteins into the subunit. Circularly permuted GTPase that catalyzes slow GTP hydrolysis, GTPase activity is stimulated by the 30S ribosomal subunit.</text>
</comment>
<gene>
    <name evidence="3 6" type="primary">rsgA</name>
    <name evidence="6" type="ORF">RBH19_00835</name>
</gene>
<proteinExistence type="inferred from homology"/>
<dbReference type="PROSITE" id="PS51721">
    <property type="entry name" value="G_CP"/>
    <property type="match status" value="1"/>
</dbReference>
<evidence type="ECO:0000313" key="7">
    <source>
        <dbReference type="Proteomes" id="UP001239019"/>
    </source>
</evidence>
<dbReference type="CDD" id="cd01854">
    <property type="entry name" value="YjeQ_EngC"/>
    <property type="match status" value="1"/>
</dbReference>